<keyword evidence="3" id="KW-0479">Metal-binding</keyword>
<evidence type="ECO:0000313" key="10">
    <source>
        <dbReference type="Proteomes" id="UP000594263"/>
    </source>
</evidence>
<sequence length="568" mass="65804">MSQVDVSQCMSQGEMDAVVRRSGNYTNCVWDHDYIQNSMKNDYLDVKYKMQAEMLMQQVGNVLRGVSQLTEQLELVDDLQRLGLEYHFENEIKTLLHEIYGKFCITRERRNQTDLHTAALAFRLLRQHGHPVTQEIFKCFMDIDSGRFKLSLLKDIKGMISLYEASYHGAEGEGILGEAFDFTKTHLPKLKIMDPYLEVLVAHSLELPLFWRPSIAEARWFIEEAYEKNPKMLPVSLQLAKLDFNIVQGLHKEELRELSRWWAMLDFGKELSFARDSLVASYLWSIQVYPQPQDEACRVVSTKFISIISAIDDIYDVYGTLEELELFTMTVERWDTSTMEQLPAYMRKCFLELNKFVEELVDDVLREKRMNVTEILKNMWVNQVRAYLTEARWYHIGHRPTLQEYMGNAWISIGIIQYATHALGVKAEQVTLTELKCLKNDDYFMKSAAIIARLVDDLGTSSEEMARGDVPKAVQCYMNDTGASEEAARNHVKDMVREEWKKLNKYAMENKTLPHSAVEMISNLLRAAHFFYMYGDGHGIQDKETKVTMSKLLFDPIPTSDADLQGRS</sequence>
<dbReference type="EnsemblPlants" id="Kaladp0266s0025.1.v1.1">
    <property type="protein sequence ID" value="Kaladp0266s0025.1.v1.1"/>
    <property type="gene ID" value="Kaladp0266s0025.v1.1"/>
</dbReference>
<keyword evidence="6" id="KW-0456">Lyase</keyword>
<dbReference type="Pfam" id="PF01397">
    <property type="entry name" value="Terpene_synth"/>
    <property type="match status" value="1"/>
</dbReference>
<dbReference type="Proteomes" id="UP000594263">
    <property type="component" value="Unplaced"/>
</dbReference>
<dbReference type="CDD" id="cd00684">
    <property type="entry name" value="Terpene_cyclase_plant_C1"/>
    <property type="match status" value="1"/>
</dbReference>
<evidence type="ECO:0000259" key="7">
    <source>
        <dbReference type="Pfam" id="PF01397"/>
    </source>
</evidence>
<dbReference type="InterPro" id="IPR034741">
    <property type="entry name" value="Terpene_cyclase-like_1_C"/>
</dbReference>
<organism evidence="9 10">
    <name type="scientific">Kalanchoe fedtschenkoi</name>
    <name type="common">Lavender scallops</name>
    <name type="synonym">South American air plant</name>
    <dbReference type="NCBI Taxonomy" id="63787"/>
    <lineage>
        <taxon>Eukaryota</taxon>
        <taxon>Viridiplantae</taxon>
        <taxon>Streptophyta</taxon>
        <taxon>Embryophyta</taxon>
        <taxon>Tracheophyta</taxon>
        <taxon>Spermatophyta</taxon>
        <taxon>Magnoliopsida</taxon>
        <taxon>eudicotyledons</taxon>
        <taxon>Gunneridae</taxon>
        <taxon>Pentapetalae</taxon>
        <taxon>Saxifragales</taxon>
        <taxon>Crassulaceae</taxon>
        <taxon>Kalanchoe</taxon>
    </lineage>
</organism>
<reference evidence="9" key="1">
    <citation type="submission" date="2021-01" db="UniProtKB">
        <authorList>
            <consortium name="EnsemblPlants"/>
        </authorList>
    </citation>
    <scope>IDENTIFICATION</scope>
</reference>
<evidence type="ECO:0000259" key="8">
    <source>
        <dbReference type="Pfam" id="PF03936"/>
    </source>
</evidence>
<feature type="domain" description="Terpene synthase metal-binding" evidence="8">
    <location>
        <begin position="265"/>
        <end position="502"/>
    </location>
</feature>
<dbReference type="AlphaFoldDB" id="A0A7N0VA92"/>
<dbReference type="InterPro" id="IPR044814">
    <property type="entry name" value="Terpene_cyclase_plant_C1"/>
</dbReference>
<dbReference type="InterPro" id="IPR008949">
    <property type="entry name" value="Isoprenoid_synthase_dom_sf"/>
</dbReference>
<dbReference type="InterPro" id="IPR008930">
    <property type="entry name" value="Terpenoid_cyclase/PrenylTrfase"/>
</dbReference>
<keyword evidence="5" id="KW-0464">Manganese</keyword>
<protein>
    <submittedName>
        <fullName evidence="9">Uncharacterized protein</fullName>
    </submittedName>
</protein>
<dbReference type="PANTHER" id="PTHR31225:SF245">
    <property type="entry name" value="(-)-ALPHA-TERPINEOL SYNTHASE-LIKE"/>
    <property type="match status" value="1"/>
</dbReference>
<evidence type="ECO:0000256" key="6">
    <source>
        <dbReference type="ARBA" id="ARBA00023239"/>
    </source>
</evidence>
<dbReference type="SUPFAM" id="SSF48576">
    <property type="entry name" value="Terpenoid synthases"/>
    <property type="match status" value="1"/>
</dbReference>
<dbReference type="GO" id="GO:0016102">
    <property type="term" value="P:diterpenoid biosynthetic process"/>
    <property type="evidence" value="ECO:0007669"/>
    <property type="project" value="InterPro"/>
</dbReference>
<dbReference type="GO" id="GO:0000287">
    <property type="term" value="F:magnesium ion binding"/>
    <property type="evidence" value="ECO:0007669"/>
    <property type="project" value="InterPro"/>
</dbReference>
<dbReference type="InterPro" id="IPR001906">
    <property type="entry name" value="Terpene_synth_N"/>
</dbReference>
<accession>A0A7N0VA92</accession>
<dbReference type="GO" id="GO:0010333">
    <property type="term" value="F:terpene synthase activity"/>
    <property type="evidence" value="ECO:0007669"/>
    <property type="project" value="InterPro"/>
</dbReference>
<dbReference type="Gene3D" id="1.50.10.130">
    <property type="entry name" value="Terpene synthase, N-terminal domain"/>
    <property type="match status" value="1"/>
</dbReference>
<keyword evidence="4" id="KW-0460">Magnesium</keyword>
<evidence type="ECO:0000313" key="9">
    <source>
        <dbReference type="EnsemblPlants" id="Kaladp0266s0025.1.v1.1"/>
    </source>
</evidence>
<dbReference type="Pfam" id="PF03936">
    <property type="entry name" value="Terpene_synth_C"/>
    <property type="match status" value="1"/>
</dbReference>
<dbReference type="SFLD" id="SFLDS00005">
    <property type="entry name" value="Isoprenoid_Synthase_Type_I"/>
    <property type="match status" value="1"/>
</dbReference>
<proteinExistence type="predicted"/>
<dbReference type="InterPro" id="IPR036965">
    <property type="entry name" value="Terpene_synth_N_sf"/>
</dbReference>
<dbReference type="PANTHER" id="PTHR31225">
    <property type="entry name" value="OS04G0344100 PROTEIN-RELATED"/>
    <property type="match status" value="1"/>
</dbReference>
<dbReference type="InterPro" id="IPR005630">
    <property type="entry name" value="Terpene_synthase_metal-bd"/>
</dbReference>
<dbReference type="InterPro" id="IPR050148">
    <property type="entry name" value="Terpene_synthase-like"/>
</dbReference>
<feature type="domain" description="Terpene synthase N-terminal" evidence="7">
    <location>
        <begin position="30"/>
        <end position="191"/>
    </location>
</feature>
<evidence type="ECO:0000256" key="5">
    <source>
        <dbReference type="ARBA" id="ARBA00023211"/>
    </source>
</evidence>
<keyword evidence="10" id="KW-1185">Reference proteome</keyword>
<comment type="cofactor">
    <cofactor evidence="2">
        <name>Mg(2+)</name>
        <dbReference type="ChEBI" id="CHEBI:18420"/>
    </cofactor>
</comment>
<name>A0A7N0VA92_KALFE</name>
<dbReference type="SFLD" id="SFLDG01019">
    <property type="entry name" value="Terpene_Cyclase_Like_1_C_Termi"/>
    <property type="match status" value="1"/>
</dbReference>
<evidence type="ECO:0000256" key="2">
    <source>
        <dbReference type="ARBA" id="ARBA00001946"/>
    </source>
</evidence>
<evidence type="ECO:0000256" key="4">
    <source>
        <dbReference type="ARBA" id="ARBA00022842"/>
    </source>
</evidence>
<evidence type="ECO:0000256" key="1">
    <source>
        <dbReference type="ARBA" id="ARBA00001936"/>
    </source>
</evidence>
<dbReference type="Gene3D" id="1.10.600.10">
    <property type="entry name" value="Farnesyl Diphosphate Synthase"/>
    <property type="match status" value="1"/>
</dbReference>
<dbReference type="FunFam" id="1.50.10.130:FF:000001">
    <property type="entry name" value="Isoprene synthase, chloroplastic"/>
    <property type="match status" value="1"/>
</dbReference>
<dbReference type="Gramene" id="Kaladp0266s0025.1.v1.1">
    <property type="protein sequence ID" value="Kaladp0266s0025.1.v1.1"/>
    <property type="gene ID" value="Kaladp0266s0025.v1.1"/>
</dbReference>
<comment type="cofactor">
    <cofactor evidence="1">
        <name>Mn(2+)</name>
        <dbReference type="ChEBI" id="CHEBI:29035"/>
    </cofactor>
</comment>
<dbReference type="SUPFAM" id="SSF48239">
    <property type="entry name" value="Terpenoid cyclases/Protein prenyltransferases"/>
    <property type="match status" value="1"/>
</dbReference>
<evidence type="ECO:0000256" key="3">
    <source>
        <dbReference type="ARBA" id="ARBA00022723"/>
    </source>
</evidence>
<dbReference type="OMA" id="AACEHIN"/>
<dbReference type="FunFam" id="1.10.600.10:FF:000007">
    <property type="entry name" value="Isoprene synthase, chloroplastic"/>
    <property type="match status" value="1"/>
</dbReference>